<keyword evidence="3" id="KW-1185">Reference proteome</keyword>
<evidence type="ECO:0000313" key="3">
    <source>
        <dbReference type="Proteomes" id="UP000026961"/>
    </source>
</evidence>
<organism evidence="2">
    <name type="scientific">Oryza glumipatula</name>
    <dbReference type="NCBI Taxonomy" id="40148"/>
    <lineage>
        <taxon>Eukaryota</taxon>
        <taxon>Viridiplantae</taxon>
        <taxon>Streptophyta</taxon>
        <taxon>Embryophyta</taxon>
        <taxon>Tracheophyta</taxon>
        <taxon>Spermatophyta</taxon>
        <taxon>Magnoliopsida</taxon>
        <taxon>Liliopsida</taxon>
        <taxon>Poales</taxon>
        <taxon>Poaceae</taxon>
        <taxon>BOP clade</taxon>
        <taxon>Oryzoideae</taxon>
        <taxon>Oryzeae</taxon>
        <taxon>Oryzinae</taxon>
        <taxon>Oryza</taxon>
    </lineage>
</organism>
<dbReference type="InterPro" id="IPR045501">
    <property type="entry name" value="DUF6490"/>
</dbReference>
<dbReference type="PANTHER" id="PTHR46610:SF1">
    <property type="entry name" value="OS06G0147300 PROTEIN"/>
    <property type="match status" value="1"/>
</dbReference>
<dbReference type="HOGENOM" id="CLU_1009674_0_0_1"/>
<keyword evidence="1" id="KW-0472">Membrane</keyword>
<feature type="transmembrane region" description="Helical" evidence="1">
    <location>
        <begin position="174"/>
        <end position="192"/>
    </location>
</feature>
<dbReference type="Pfam" id="PF20100">
    <property type="entry name" value="DUF6490"/>
    <property type="match status" value="2"/>
</dbReference>
<keyword evidence="1" id="KW-0812">Transmembrane</keyword>
<protein>
    <submittedName>
        <fullName evidence="2">Uncharacterized protein</fullName>
    </submittedName>
</protein>
<feature type="transmembrane region" description="Helical" evidence="1">
    <location>
        <begin position="93"/>
        <end position="113"/>
    </location>
</feature>
<sequence>MASWLAYVGFGFLTLNSLLAIYRSHGDIAGIAFVATSYLSLLLLFWCLQQYERAPANSPAKSRSKAGVWFSSSLLTVVFSWRVSALMPWPVAAAVWLMAASTVVGGFYTLFLWSGRHICRRLYNISDVQTTSLFTPIRFMASEAATTCIGFILLTASSIAAIHRSHGEITETSFIVVSYLSLVLLFVFLRRFEAAPRNSPARGGAKAGVWVVTALLAAVFSWRVSALMPWPVDAIIWVMAASTVLGGFYALFLHHPGVD</sequence>
<reference evidence="2" key="1">
    <citation type="submission" date="2015-04" db="UniProtKB">
        <authorList>
            <consortium name="EnsemblPlants"/>
        </authorList>
    </citation>
    <scope>IDENTIFICATION</scope>
</reference>
<dbReference type="PANTHER" id="PTHR46610">
    <property type="entry name" value="OS05G0181300 PROTEIN"/>
    <property type="match status" value="1"/>
</dbReference>
<feature type="transmembrane region" description="Helical" evidence="1">
    <location>
        <begin position="204"/>
        <end position="222"/>
    </location>
</feature>
<feature type="transmembrane region" description="Helical" evidence="1">
    <location>
        <begin position="68"/>
        <end position="87"/>
    </location>
</feature>
<feature type="transmembrane region" description="Helical" evidence="1">
    <location>
        <begin position="144"/>
        <end position="162"/>
    </location>
</feature>
<dbReference type="eggNOG" id="ENOG502R4IN">
    <property type="taxonomic scope" value="Eukaryota"/>
</dbReference>
<evidence type="ECO:0000313" key="2">
    <source>
        <dbReference type="EnsemblPlants" id="OGLUM06G03170.1"/>
    </source>
</evidence>
<accession>A0A0E0A4Z7</accession>
<dbReference type="Gramene" id="OGLUM06G03170.1">
    <property type="protein sequence ID" value="OGLUM06G03170.1"/>
    <property type="gene ID" value="OGLUM06G03170"/>
</dbReference>
<dbReference type="EnsemblPlants" id="OGLUM06G03170.1">
    <property type="protein sequence ID" value="OGLUM06G03170.1"/>
    <property type="gene ID" value="OGLUM06G03170"/>
</dbReference>
<reference evidence="2" key="2">
    <citation type="submission" date="2018-05" db="EMBL/GenBank/DDBJ databases">
        <title>OgluRS3 (Oryza glumaepatula Reference Sequence Version 3).</title>
        <authorList>
            <person name="Zhang J."/>
            <person name="Kudrna D."/>
            <person name="Lee S."/>
            <person name="Talag J."/>
            <person name="Welchert J."/>
            <person name="Wing R.A."/>
        </authorList>
    </citation>
    <scope>NUCLEOTIDE SEQUENCE [LARGE SCALE GENOMIC DNA]</scope>
</reference>
<keyword evidence="1" id="KW-1133">Transmembrane helix</keyword>
<dbReference type="AlphaFoldDB" id="A0A0E0A4Z7"/>
<dbReference type="Proteomes" id="UP000026961">
    <property type="component" value="Chromosome 6"/>
</dbReference>
<name>A0A0E0A4Z7_9ORYZ</name>
<proteinExistence type="predicted"/>
<evidence type="ECO:0000256" key="1">
    <source>
        <dbReference type="SAM" id="Phobius"/>
    </source>
</evidence>
<feature type="transmembrane region" description="Helical" evidence="1">
    <location>
        <begin position="30"/>
        <end position="48"/>
    </location>
</feature>
<feature type="transmembrane region" description="Helical" evidence="1">
    <location>
        <begin position="234"/>
        <end position="253"/>
    </location>
</feature>